<dbReference type="Proteomes" id="UP000215453">
    <property type="component" value="Chromosome 17"/>
</dbReference>
<proteinExistence type="predicted"/>
<reference evidence="1 2" key="1">
    <citation type="submission" date="2016-10" db="EMBL/GenBank/DDBJ databases">
        <authorList>
            <person name="Varghese N."/>
        </authorList>
    </citation>
    <scope>NUCLEOTIDE SEQUENCE [LARGE SCALE GENOMIC DNA]</scope>
</reference>
<dbReference type="AlphaFoldDB" id="A0A1Y6M0Z9"/>
<evidence type="ECO:0000313" key="1">
    <source>
        <dbReference type="EMBL" id="SMY30325.1"/>
    </source>
</evidence>
<organism evidence="1 2">
    <name type="scientific">Zymoseptoria tritici ST99CH_1A5</name>
    <dbReference type="NCBI Taxonomy" id="1276529"/>
    <lineage>
        <taxon>Eukaryota</taxon>
        <taxon>Fungi</taxon>
        <taxon>Dikarya</taxon>
        <taxon>Ascomycota</taxon>
        <taxon>Pezizomycotina</taxon>
        <taxon>Dothideomycetes</taxon>
        <taxon>Dothideomycetidae</taxon>
        <taxon>Mycosphaerellales</taxon>
        <taxon>Mycosphaerellaceae</taxon>
        <taxon>Zymoseptoria</taxon>
    </lineage>
</organism>
<accession>A0A1Y6M0Z9</accession>
<sequence>MVHNQIDERLNRIRPSVSEHTASMGWADSDQSIDHSGAAFAVFVAVMSVHVGFCNVLPPQLTRSTPGYVEIADPERIVYEPEGHLETANTTAKTTGTGAYFVLPSGSRAQWTGDGRA</sequence>
<name>A0A1Y6M0Z9_ZYMTR</name>
<evidence type="ECO:0000313" key="2">
    <source>
        <dbReference type="Proteomes" id="UP000215453"/>
    </source>
</evidence>
<protein>
    <submittedName>
        <fullName evidence="1">Uncharacterized protein</fullName>
    </submittedName>
</protein>
<gene>
    <name evidence="1" type="ORF">ZT1A5_G11776</name>
</gene>
<dbReference type="EMBL" id="LT882692">
    <property type="protein sequence ID" value="SMY30325.1"/>
    <property type="molecule type" value="Genomic_DNA"/>
</dbReference>